<keyword evidence="3" id="KW-1185">Reference proteome</keyword>
<evidence type="ECO:0000313" key="3">
    <source>
        <dbReference type="Proteomes" id="UP001345219"/>
    </source>
</evidence>
<organism evidence="2 3">
    <name type="scientific">Trapa incisa</name>
    <dbReference type="NCBI Taxonomy" id="236973"/>
    <lineage>
        <taxon>Eukaryota</taxon>
        <taxon>Viridiplantae</taxon>
        <taxon>Streptophyta</taxon>
        <taxon>Embryophyta</taxon>
        <taxon>Tracheophyta</taxon>
        <taxon>Spermatophyta</taxon>
        <taxon>Magnoliopsida</taxon>
        <taxon>eudicotyledons</taxon>
        <taxon>Gunneridae</taxon>
        <taxon>Pentapetalae</taxon>
        <taxon>rosids</taxon>
        <taxon>malvids</taxon>
        <taxon>Myrtales</taxon>
        <taxon>Lythraceae</taxon>
        <taxon>Trapa</taxon>
    </lineage>
</organism>
<proteinExistence type="predicted"/>
<sequence>MEAWRVTTHGESNSPCRDLTAQRKRRVATSCEGRVRVGGSETQEAKQNQPVLQCRFIPKAWDLKGIRSKRNQTAGFAEK</sequence>
<name>A0AAN7JQX2_9MYRT</name>
<protein>
    <submittedName>
        <fullName evidence="2">Uncharacterized protein</fullName>
    </submittedName>
</protein>
<dbReference type="AlphaFoldDB" id="A0AAN7JQX2"/>
<evidence type="ECO:0000313" key="2">
    <source>
        <dbReference type="EMBL" id="KAK4752082.1"/>
    </source>
</evidence>
<dbReference type="EMBL" id="JAXIOK010000016">
    <property type="protein sequence ID" value="KAK4752082.1"/>
    <property type="molecule type" value="Genomic_DNA"/>
</dbReference>
<accession>A0AAN7JQX2</accession>
<gene>
    <name evidence="2" type="ORF">SAY87_020880</name>
</gene>
<feature type="region of interest" description="Disordered" evidence="1">
    <location>
        <begin position="1"/>
        <end position="21"/>
    </location>
</feature>
<comment type="caution">
    <text evidence="2">The sequence shown here is derived from an EMBL/GenBank/DDBJ whole genome shotgun (WGS) entry which is preliminary data.</text>
</comment>
<evidence type="ECO:0000256" key="1">
    <source>
        <dbReference type="SAM" id="MobiDB-lite"/>
    </source>
</evidence>
<reference evidence="2 3" key="1">
    <citation type="journal article" date="2023" name="Hortic Res">
        <title>Pangenome of water caltrop reveals structural variations and asymmetric subgenome divergence after allopolyploidization.</title>
        <authorList>
            <person name="Zhang X."/>
            <person name="Chen Y."/>
            <person name="Wang L."/>
            <person name="Yuan Y."/>
            <person name="Fang M."/>
            <person name="Shi L."/>
            <person name="Lu R."/>
            <person name="Comes H.P."/>
            <person name="Ma Y."/>
            <person name="Chen Y."/>
            <person name="Huang G."/>
            <person name="Zhou Y."/>
            <person name="Zheng Z."/>
            <person name="Qiu Y."/>
        </authorList>
    </citation>
    <scope>NUCLEOTIDE SEQUENCE [LARGE SCALE GENOMIC DNA]</scope>
    <source>
        <tissue evidence="2">Roots</tissue>
    </source>
</reference>
<dbReference type="Proteomes" id="UP001345219">
    <property type="component" value="Chromosome 16"/>
</dbReference>